<reference evidence="3 4" key="1">
    <citation type="journal article" date="2013" name="Curr. Biol.">
        <title>Shared signatures of parasitism and phylogenomics unite Cryptomycota and microsporidia.</title>
        <authorList>
            <person name="James T.Y."/>
            <person name="Pelin A."/>
            <person name="Bonen L."/>
            <person name="Ahrendt S."/>
            <person name="Sain D."/>
            <person name="Corradi N."/>
            <person name="Stajich J.E."/>
        </authorList>
    </citation>
    <scope>NUCLEOTIDE SEQUENCE [LARGE SCALE GENOMIC DNA]</scope>
    <source>
        <strain evidence="3 4">CSF55</strain>
    </source>
</reference>
<evidence type="ECO:0000256" key="1">
    <source>
        <dbReference type="SAM" id="MobiDB-lite"/>
    </source>
</evidence>
<feature type="region of interest" description="Disordered" evidence="1">
    <location>
        <begin position="66"/>
        <end position="100"/>
    </location>
</feature>
<dbReference type="Proteomes" id="UP000030755">
    <property type="component" value="Unassembled WGS sequence"/>
</dbReference>
<keyword evidence="2" id="KW-1133">Transmembrane helix</keyword>
<organism evidence="3 4">
    <name type="scientific">Rozella allomycis (strain CSF55)</name>
    <dbReference type="NCBI Taxonomy" id="988480"/>
    <lineage>
        <taxon>Eukaryota</taxon>
        <taxon>Fungi</taxon>
        <taxon>Fungi incertae sedis</taxon>
        <taxon>Cryptomycota</taxon>
        <taxon>Cryptomycota incertae sedis</taxon>
        <taxon>Rozella</taxon>
    </lineage>
</organism>
<gene>
    <name evidence="3" type="ORF">O9G_000124</name>
</gene>
<feature type="transmembrane region" description="Helical" evidence="2">
    <location>
        <begin position="6"/>
        <end position="24"/>
    </location>
</feature>
<evidence type="ECO:0000256" key="2">
    <source>
        <dbReference type="SAM" id="Phobius"/>
    </source>
</evidence>
<proteinExistence type="predicted"/>
<name>A0A075ANV5_ROZAC</name>
<keyword evidence="2" id="KW-0812">Transmembrane</keyword>
<evidence type="ECO:0000313" key="4">
    <source>
        <dbReference type="Proteomes" id="UP000030755"/>
    </source>
</evidence>
<dbReference type="HOGENOM" id="CLU_2307649_0_0_1"/>
<accession>A0A075ANV5</accession>
<evidence type="ECO:0000313" key="3">
    <source>
        <dbReference type="EMBL" id="EPZ31645.1"/>
    </source>
</evidence>
<keyword evidence="4" id="KW-1185">Reference proteome</keyword>
<protein>
    <submittedName>
        <fullName evidence="3">Uncharacterized protein</fullName>
    </submittedName>
</protein>
<sequence length="100" mass="10659">MANSLVFPLIVLCSAIVYNVVGLLSTDQVVVRTLTWIDASIYIFSQALFCVSDNLTAMAQKIIKSGAATSRKSTEAKGISQGIAGESANSNSRKLDMEKS</sequence>
<keyword evidence="2" id="KW-0472">Membrane</keyword>
<dbReference type="AlphaFoldDB" id="A0A075ANV5"/>
<dbReference type="EMBL" id="KE561209">
    <property type="protein sequence ID" value="EPZ31645.1"/>
    <property type="molecule type" value="Genomic_DNA"/>
</dbReference>